<keyword evidence="6" id="KW-0732">Signal</keyword>
<organism evidence="7">
    <name type="scientific">Ulva partita</name>
    <dbReference type="NCBI Taxonomy" id="1605170"/>
    <lineage>
        <taxon>Eukaryota</taxon>
        <taxon>Viridiplantae</taxon>
        <taxon>Chlorophyta</taxon>
        <taxon>core chlorophytes</taxon>
        <taxon>Ulvophyceae</taxon>
        <taxon>OUU clade</taxon>
        <taxon>Ulvales</taxon>
        <taxon>Ulvaceae</taxon>
        <taxon>Ulva</taxon>
    </lineage>
</organism>
<feature type="transmembrane region" description="Helical" evidence="5">
    <location>
        <begin position="167"/>
        <end position="187"/>
    </location>
</feature>
<feature type="transmembrane region" description="Helical" evidence="5">
    <location>
        <begin position="100"/>
        <end position="118"/>
    </location>
</feature>
<feature type="chain" id="PRO_5008896830" evidence="6">
    <location>
        <begin position="27"/>
        <end position="292"/>
    </location>
</feature>
<dbReference type="PANTHER" id="PTHR23423">
    <property type="entry name" value="ORGANIC SOLUTE TRANSPORTER-RELATED"/>
    <property type="match status" value="1"/>
</dbReference>
<evidence type="ECO:0000256" key="1">
    <source>
        <dbReference type="ARBA" id="ARBA00004141"/>
    </source>
</evidence>
<reference evidence="7" key="1">
    <citation type="submission" date="2015-10" db="EMBL/GenBank/DDBJ databases">
        <title>Evolution of the mating-type locus in an isomorphic haploid-diploid life cycle and isogamy.</title>
        <authorList>
            <person name="Yamazaki T."/>
            <person name="Suzuki R."/>
            <person name="Ichihara K."/>
            <person name="Toyoda A."/>
            <person name="Kuwano K."/>
            <person name="Kawano S."/>
        </authorList>
    </citation>
    <scope>NUCLEOTIDE SEQUENCE</scope>
    <source>
        <strain evidence="7">MGEC-2</strain>
    </source>
</reference>
<dbReference type="GO" id="GO:0016020">
    <property type="term" value="C:membrane"/>
    <property type="evidence" value="ECO:0007669"/>
    <property type="project" value="UniProtKB-SubCell"/>
</dbReference>
<dbReference type="AlphaFoldDB" id="A0A1C9ZPK0"/>
<protein>
    <submittedName>
        <fullName evidence="7">Uncharacterized protein</fullName>
    </submittedName>
</protein>
<feature type="transmembrane region" description="Helical" evidence="5">
    <location>
        <begin position="60"/>
        <end position="80"/>
    </location>
</feature>
<feature type="signal peptide" evidence="6">
    <location>
        <begin position="1"/>
        <end position="26"/>
    </location>
</feature>
<evidence type="ECO:0000256" key="2">
    <source>
        <dbReference type="ARBA" id="ARBA00022692"/>
    </source>
</evidence>
<proteinExistence type="evidence at transcript level"/>
<dbReference type="EMBL" id="LC088531">
    <property type="protein sequence ID" value="BAV58219.1"/>
    <property type="molecule type" value="mRNA"/>
</dbReference>
<name>A0A1C9ZPK0_9CHLO</name>
<evidence type="ECO:0000256" key="4">
    <source>
        <dbReference type="ARBA" id="ARBA00023136"/>
    </source>
</evidence>
<gene>
    <name evidence="7" type="primary">03086m</name>
</gene>
<dbReference type="EMBL" id="LC088530">
    <property type="protein sequence ID" value="BAV58218.1"/>
    <property type="molecule type" value="mRNA"/>
</dbReference>
<comment type="subcellular location">
    <subcellularLocation>
        <location evidence="1">Membrane</location>
        <topology evidence="1">Multi-pass membrane protein</topology>
    </subcellularLocation>
</comment>
<evidence type="ECO:0000313" key="7">
    <source>
        <dbReference type="EMBL" id="BAV58219.1"/>
    </source>
</evidence>
<keyword evidence="4 5" id="KW-0472">Membrane</keyword>
<keyword evidence="3 5" id="KW-1133">Transmembrane helix</keyword>
<evidence type="ECO:0000256" key="6">
    <source>
        <dbReference type="SAM" id="SignalP"/>
    </source>
</evidence>
<evidence type="ECO:0000256" key="5">
    <source>
        <dbReference type="SAM" id="Phobius"/>
    </source>
</evidence>
<evidence type="ECO:0000256" key="3">
    <source>
        <dbReference type="ARBA" id="ARBA00022989"/>
    </source>
</evidence>
<accession>A0A1C9ZPK0</accession>
<feature type="transmembrane region" description="Helical" evidence="5">
    <location>
        <begin position="130"/>
        <end position="155"/>
    </location>
</feature>
<dbReference type="InterPro" id="IPR005178">
    <property type="entry name" value="Ostalpha/TMEM184C"/>
</dbReference>
<dbReference type="SMART" id="SM01417">
    <property type="entry name" value="Solute_trans_a"/>
    <property type="match status" value="1"/>
</dbReference>
<keyword evidence="2 5" id="KW-0812">Transmembrane</keyword>
<dbReference type="Pfam" id="PF03619">
    <property type="entry name" value="Solute_trans_a"/>
    <property type="match status" value="1"/>
</dbReference>
<sequence length="292" mass="33095">MYEAFVIYSFMSLLLEYVGGPGSVEAICRDQTIGGSIIYGTCCFPPMQVDGQFVKLCKRLVLQFVLLKPIIVALTLALYSQGLYVVGDWSLHSWYLYLQLVYNVCYAAALLGLIHFWTGTRDLLRPYKPLWKFVAVKSVVFITFWQGFCISLLLMHRPTSHAQALQTWLLCIEMLPAAVMMWFAFPVSPYLHAAKSREQGGIMLAVQNVGNAVAIADVVMDFRHQFKPQYNTYTRYDDIDVEDRCPAPAGSFRHATYIIKDPFQEQVIAEARAHNGRAVQTADLEAAMECYK</sequence>